<dbReference type="PANTHER" id="PTHR43275">
    <property type="entry name" value="D-MALATE DEHYDROGENASE [DECARBOXYLATING]"/>
    <property type="match status" value="1"/>
</dbReference>
<keyword evidence="6 12" id="KW-0560">Oxidoreductase</keyword>
<gene>
    <name evidence="12" type="ORF">BJ994_000568</name>
</gene>
<evidence type="ECO:0000256" key="5">
    <source>
        <dbReference type="ARBA" id="ARBA00022723"/>
    </source>
</evidence>
<evidence type="ECO:0000256" key="6">
    <source>
        <dbReference type="ARBA" id="ARBA00023002"/>
    </source>
</evidence>
<organism evidence="12 13">
    <name type="scientific">Arthrobacter pigmenti</name>
    <dbReference type="NCBI Taxonomy" id="271432"/>
    <lineage>
        <taxon>Bacteria</taxon>
        <taxon>Bacillati</taxon>
        <taxon>Actinomycetota</taxon>
        <taxon>Actinomycetes</taxon>
        <taxon>Micrococcales</taxon>
        <taxon>Micrococcaceae</taxon>
        <taxon>Arthrobacter</taxon>
    </lineage>
</organism>
<dbReference type="Proteomes" id="UP000547458">
    <property type="component" value="Unassembled WGS sequence"/>
</dbReference>
<dbReference type="InterPro" id="IPR011829">
    <property type="entry name" value="TTC_DH"/>
</dbReference>
<dbReference type="RefSeq" id="WP_167991274.1">
    <property type="nucleotide sequence ID" value="NZ_JAATJL010000001.1"/>
</dbReference>
<evidence type="ECO:0000256" key="10">
    <source>
        <dbReference type="SAM" id="MobiDB-lite"/>
    </source>
</evidence>
<dbReference type="SUPFAM" id="SSF53659">
    <property type="entry name" value="Isocitrate/Isopropylmalate dehydrogenase-like"/>
    <property type="match status" value="1"/>
</dbReference>
<feature type="compositionally biased region" description="Basic residues" evidence="10">
    <location>
        <begin position="370"/>
        <end position="380"/>
    </location>
</feature>
<proteinExistence type="inferred from homology"/>
<keyword evidence="8" id="KW-0464">Manganese</keyword>
<evidence type="ECO:0000256" key="2">
    <source>
        <dbReference type="ARBA" id="ARBA00001946"/>
    </source>
</evidence>
<keyword evidence="5" id="KW-0479">Metal-binding</keyword>
<comment type="cofactor">
    <cofactor evidence="2">
        <name>Mg(2+)</name>
        <dbReference type="ChEBI" id="CHEBI:18420"/>
    </cofactor>
</comment>
<keyword evidence="13" id="KW-1185">Reference proteome</keyword>
<feature type="region of interest" description="Disordered" evidence="10">
    <location>
        <begin position="352"/>
        <end position="380"/>
    </location>
</feature>
<dbReference type="EMBL" id="JAATJL010000001">
    <property type="protein sequence ID" value="NJC21492.1"/>
    <property type="molecule type" value="Genomic_DNA"/>
</dbReference>
<feature type="domain" description="Isopropylmalate dehydrogenase-like" evidence="11">
    <location>
        <begin position="6"/>
        <end position="345"/>
    </location>
</feature>
<dbReference type="SMART" id="SM01329">
    <property type="entry name" value="Iso_dh"/>
    <property type="match status" value="1"/>
</dbReference>
<keyword evidence="12" id="KW-0456">Lyase</keyword>
<evidence type="ECO:0000256" key="8">
    <source>
        <dbReference type="ARBA" id="ARBA00023211"/>
    </source>
</evidence>
<dbReference type="InterPro" id="IPR050501">
    <property type="entry name" value="ICDH/IPMDH"/>
</dbReference>
<evidence type="ECO:0000256" key="7">
    <source>
        <dbReference type="ARBA" id="ARBA00023027"/>
    </source>
</evidence>
<evidence type="ECO:0000256" key="3">
    <source>
        <dbReference type="ARBA" id="ARBA00007769"/>
    </source>
</evidence>
<evidence type="ECO:0000259" key="11">
    <source>
        <dbReference type="SMART" id="SM01329"/>
    </source>
</evidence>
<sequence>MTRTYVIDSIPGDGIGVDVTDVAMQCVDALAERHGFTVQWRIRDWNSDLYRKTGRMMPVDGIEQLSDGDGIYLGAVGTPDVPDDVTLWGLLIPIRREFDQYINLRPMRLLSGVVGAMPGIEELDIVVVRENVEGEYSQIGGRFGSGTDGEFAVQESVFTRKGVARAARYAADLAAERDGRLVSATKSNGIIHTMPFWDEVVAETVKEVPGVVVDKVLIDALAARLVMKPTSVRTIVASNLFGDILSDLVAGVAGSIGIAPSANLNPERRYPSMFEPVHGSAPDIAGKGIANPVGALWAAAMMLDHLGEKDASKSLTSAFEAALADGIATSDLKGSATTAEYAAEVLSRLKEPAGPQVPEAIDAAPNRAHNPNRVRKSYSR</sequence>
<evidence type="ECO:0000313" key="13">
    <source>
        <dbReference type="Proteomes" id="UP000547458"/>
    </source>
</evidence>
<keyword evidence="7" id="KW-0520">NAD</keyword>
<name>A0A846RLG8_9MICC</name>
<dbReference type="Pfam" id="PF00180">
    <property type="entry name" value="Iso_dh"/>
    <property type="match status" value="1"/>
</dbReference>
<dbReference type="NCBIfam" id="TIGR02089">
    <property type="entry name" value="TTC"/>
    <property type="match status" value="1"/>
</dbReference>
<dbReference type="GO" id="GO:0046553">
    <property type="term" value="F:D-malate dehydrogenase (decarboxylating) (NAD+) activity"/>
    <property type="evidence" value="ECO:0007669"/>
    <property type="project" value="UniProtKB-EC"/>
</dbReference>
<accession>A0A846RLG8</accession>
<comment type="caution">
    <text evidence="12">The sequence shown here is derived from an EMBL/GenBank/DDBJ whole genome shotgun (WGS) entry which is preliminary data.</text>
</comment>
<dbReference type="InterPro" id="IPR024084">
    <property type="entry name" value="IsoPropMal-DH-like_dom"/>
</dbReference>
<dbReference type="PROSITE" id="PS00470">
    <property type="entry name" value="IDH_IMDH"/>
    <property type="match status" value="1"/>
</dbReference>
<dbReference type="InterPro" id="IPR019818">
    <property type="entry name" value="IsoCit/isopropylmalate_DH_CS"/>
</dbReference>
<dbReference type="GO" id="GO:0016829">
    <property type="term" value="F:lyase activity"/>
    <property type="evidence" value="ECO:0007669"/>
    <property type="project" value="UniProtKB-KW"/>
</dbReference>
<dbReference type="GO" id="GO:0051287">
    <property type="term" value="F:NAD binding"/>
    <property type="evidence" value="ECO:0007669"/>
    <property type="project" value="InterPro"/>
</dbReference>
<dbReference type="GO" id="GO:0000287">
    <property type="term" value="F:magnesium ion binding"/>
    <property type="evidence" value="ECO:0007669"/>
    <property type="project" value="InterPro"/>
</dbReference>
<reference evidence="12 13" key="1">
    <citation type="submission" date="2020-03" db="EMBL/GenBank/DDBJ databases">
        <title>Sequencing the genomes of 1000 actinobacteria strains.</title>
        <authorList>
            <person name="Klenk H.-P."/>
        </authorList>
    </citation>
    <scope>NUCLEOTIDE SEQUENCE [LARGE SCALE GENOMIC DNA]</scope>
    <source>
        <strain evidence="12 13">DSM 16403</strain>
    </source>
</reference>
<evidence type="ECO:0000256" key="1">
    <source>
        <dbReference type="ARBA" id="ARBA00001936"/>
    </source>
</evidence>
<protein>
    <recommendedName>
        <fullName evidence="4">D-malate dehydrogenase (decarboxylating)</fullName>
        <ecNumber evidence="4">1.1.1.83</ecNumber>
    </recommendedName>
</protein>
<evidence type="ECO:0000256" key="4">
    <source>
        <dbReference type="ARBA" id="ARBA00013126"/>
    </source>
</evidence>
<evidence type="ECO:0000256" key="9">
    <source>
        <dbReference type="ARBA" id="ARBA00049301"/>
    </source>
</evidence>
<evidence type="ECO:0000313" key="12">
    <source>
        <dbReference type="EMBL" id="NJC21492.1"/>
    </source>
</evidence>
<dbReference type="AlphaFoldDB" id="A0A846RLG8"/>
<dbReference type="EC" id="1.1.1.83" evidence="4"/>
<comment type="catalytic activity">
    <reaction evidence="9">
        <text>(R)-malate + NAD(+) = pyruvate + CO2 + NADH</text>
        <dbReference type="Rhea" id="RHEA:18365"/>
        <dbReference type="ChEBI" id="CHEBI:15361"/>
        <dbReference type="ChEBI" id="CHEBI:15588"/>
        <dbReference type="ChEBI" id="CHEBI:16526"/>
        <dbReference type="ChEBI" id="CHEBI:57540"/>
        <dbReference type="ChEBI" id="CHEBI:57945"/>
        <dbReference type="EC" id="1.1.1.83"/>
    </reaction>
</comment>
<comment type="similarity">
    <text evidence="3">Belongs to the isocitrate and isopropylmalate dehydrogenases family.</text>
</comment>
<dbReference type="Gene3D" id="3.40.718.10">
    <property type="entry name" value="Isopropylmalate Dehydrogenase"/>
    <property type="match status" value="1"/>
</dbReference>
<comment type="cofactor">
    <cofactor evidence="1">
        <name>Mn(2+)</name>
        <dbReference type="ChEBI" id="CHEBI:29035"/>
    </cofactor>
</comment>
<dbReference type="PANTHER" id="PTHR43275:SF1">
    <property type="entry name" value="D-MALATE DEHYDROGENASE [DECARBOXYLATING]"/>
    <property type="match status" value="1"/>
</dbReference>